<feature type="chain" id="PRO_5025384855" evidence="1">
    <location>
        <begin position="25"/>
        <end position="132"/>
    </location>
</feature>
<organism evidence="3 4">
    <name type="scientific">Pseudoroseicyclus tamaricis</name>
    <dbReference type="NCBI Taxonomy" id="2705421"/>
    <lineage>
        <taxon>Bacteria</taxon>
        <taxon>Pseudomonadati</taxon>
        <taxon>Pseudomonadota</taxon>
        <taxon>Alphaproteobacteria</taxon>
        <taxon>Rhodobacterales</taxon>
        <taxon>Paracoccaceae</taxon>
        <taxon>Pseudoroseicyclus</taxon>
    </lineage>
</organism>
<sequence>MTRLTTRIAAPLIALVALAGAAFADPIEGLWQTEVDDGAYALVTIAPCGSAYCGVISRTFNAGGEYQAETIGRQIVIDMVPQGGNAYEGQVWRPSNDKIYLGKVDVNGDRMQLRGCVAGGLFCASQTWARVG</sequence>
<evidence type="ECO:0000313" key="4">
    <source>
        <dbReference type="Proteomes" id="UP000474757"/>
    </source>
</evidence>
<comment type="caution">
    <text evidence="3">The sequence shown here is derived from an EMBL/GenBank/DDBJ whole genome shotgun (WGS) entry which is preliminary data.</text>
</comment>
<keyword evidence="1" id="KW-0732">Signal</keyword>
<dbReference type="Gene3D" id="2.40.128.520">
    <property type="match status" value="1"/>
</dbReference>
<accession>A0A6B2JQ61</accession>
<name>A0A6B2JQ61_9RHOB</name>
<dbReference type="AlphaFoldDB" id="A0A6B2JQ61"/>
<proteinExistence type="predicted"/>
<evidence type="ECO:0000313" key="3">
    <source>
        <dbReference type="EMBL" id="NDV00160.1"/>
    </source>
</evidence>
<feature type="domain" description="DUF2147" evidence="2">
    <location>
        <begin position="29"/>
        <end position="130"/>
    </location>
</feature>
<feature type="signal peptide" evidence="1">
    <location>
        <begin position="1"/>
        <end position="24"/>
    </location>
</feature>
<protein>
    <submittedName>
        <fullName evidence="3">DUF2147 domain-containing protein</fullName>
    </submittedName>
</protein>
<evidence type="ECO:0000256" key="1">
    <source>
        <dbReference type="SAM" id="SignalP"/>
    </source>
</evidence>
<keyword evidence="4" id="KW-1185">Reference proteome</keyword>
<dbReference type="EMBL" id="JAAGAB010000001">
    <property type="protein sequence ID" value="NDV00160.1"/>
    <property type="molecule type" value="Genomic_DNA"/>
</dbReference>
<dbReference type="PANTHER" id="PTHR36919">
    <property type="entry name" value="BLR1215 PROTEIN"/>
    <property type="match status" value="1"/>
</dbReference>
<dbReference type="Pfam" id="PF09917">
    <property type="entry name" value="DUF2147"/>
    <property type="match status" value="1"/>
</dbReference>
<gene>
    <name evidence="3" type="ORF">GZA08_04150</name>
</gene>
<dbReference type="Proteomes" id="UP000474757">
    <property type="component" value="Unassembled WGS sequence"/>
</dbReference>
<dbReference type="InterPro" id="IPR019223">
    <property type="entry name" value="DUF2147"/>
</dbReference>
<reference evidence="3 4" key="1">
    <citation type="submission" date="2020-02" db="EMBL/GenBank/DDBJ databases">
        <title>Pseudoroseicyclus tamarix, sp. nov., isolated from offshore sediment of a Tamarix chinensis forest.</title>
        <authorList>
            <person name="Gai Y."/>
        </authorList>
    </citation>
    <scope>NUCLEOTIDE SEQUENCE [LARGE SCALE GENOMIC DNA]</scope>
    <source>
        <strain evidence="3 4">CLL3-39</strain>
    </source>
</reference>
<dbReference type="PANTHER" id="PTHR36919:SF2">
    <property type="entry name" value="BLL6627 PROTEIN"/>
    <property type="match status" value="1"/>
</dbReference>
<evidence type="ECO:0000259" key="2">
    <source>
        <dbReference type="Pfam" id="PF09917"/>
    </source>
</evidence>
<dbReference type="RefSeq" id="WP_163890212.1">
    <property type="nucleotide sequence ID" value="NZ_JAAFYS010000001.1"/>
</dbReference>